<gene>
    <name evidence="1" type="ORF">HG263_21710</name>
</gene>
<dbReference type="Proteomes" id="UP000586305">
    <property type="component" value="Unassembled WGS sequence"/>
</dbReference>
<dbReference type="EMBL" id="JABBPG010000016">
    <property type="protein sequence ID" value="NOU53121.1"/>
    <property type="molecule type" value="Genomic_DNA"/>
</dbReference>
<proteinExistence type="predicted"/>
<sequence length="49" mass="5203">METKLQTLKKLTTKDLVRVIGGSAGGGDGAEPVKASRVAYVKPEDVYKP</sequence>
<dbReference type="AlphaFoldDB" id="A0A849VNA2"/>
<evidence type="ECO:0000313" key="2">
    <source>
        <dbReference type="Proteomes" id="UP000586305"/>
    </source>
</evidence>
<dbReference type="RefSeq" id="WP_171628156.1">
    <property type="nucleotide sequence ID" value="NZ_JABBPG010000016.1"/>
</dbReference>
<evidence type="ECO:0000313" key="1">
    <source>
        <dbReference type="EMBL" id="NOU53121.1"/>
    </source>
</evidence>
<protein>
    <submittedName>
        <fullName evidence="1">Uncharacterized protein</fullName>
    </submittedName>
</protein>
<accession>A0A849VNA2</accession>
<keyword evidence="2" id="KW-1185">Reference proteome</keyword>
<reference evidence="1 2" key="1">
    <citation type="submission" date="2020-04" db="EMBL/GenBank/DDBJ databases">
        <title>Pseudoalteromonas caenipelagi sp. nov., isolated from a tidal flat.</title>
        <authorList>
            <person name="Park S."/>
            <person name="Yoon J.-H."/>
        </authorList>
    </citation>
    <scope>NUCLEOTIDE SEQUENCE [LARGE SCALE GENOMIC DNA]</scope>
    <source>
        <strain evidence="1 2">JBTF-M23</strain>
    </source>
</reference>
<name>A0A849VNA2_9GAMM</name>
<organism evidence="1 2">
    <name type="scientific">Pseudoalteromonas caenipelagi</name>
    <dbReference type="NCBI Taxonomy" id="2726988"/>
    <lineage>
        <taxon>Bacteria</taxon>
        <taxon>Pseudomonadati</taxon>
        <taxon>Pseudomonadota</taxon>
        <taxon>Gammaproteobacteria</taxon>
        <taxon>Alteromonadales</taxon>
        <taxon>Pseudoalteromonadaceae</taxon>
        <taxon>Pseudoalteromonas</taxon>
    </lineage>
</organism>
<comment type="caution">
    <text evidence="1">The sequence shown here is derived from an EMBL/GenBank/DDBJ whole genome shotgun (WGS) entry which is preliminary data.</text>
</comment>